<dbReference type="RefSeq" id="WP_092043459.1">
    <property type="nucleotide sequence ID" value="NZ_FOTK01000022.1"/>
</dbReference>
<protein>
    <recommendedName>
        <fullName evidence="5">5-formyltetrahydrofolate cyclo-ligase</fullName>
        <ecNumber evidence="5">6.3.3.2</ecNumber>
    </recommendedName>
</protein>
<evidence type="ECO:0000256" key="3">
    <source>
        <dbReference type="ARBA" id="ARBA00022840"/>
    </source>
</evidence>
<keyword evidence="2 4" id="KW-0547">Nucleotide-binding</keyword>
<dbReference type="NCBIfam" id="TIGR02727">
    <property type="entry name" value="MTHFS_bact"/>
    <property type="match status" value="1"/>
</dbReference>
<feature type="binding site" evidence="4">
    <location>
        <begin position="144"/>
        <end position="152"/>
    </location>
    <ligand>
        <name>ATP</name>
        <dbReference type="ChEBI" id="CHEBI:30616"/>
    </ligand>
</feature>
<dbReference type="GO" id="GO:0046872">
    <property type="term" value="F:metal ion binding"/>
    <property type="evidence" value="ECO:0007669"/>
    <property type="project" value="UniProtKB-KW"/>
</dbReference>
<dbReference type="EC" id="6.3.3.2" evidence="5"/>
<sequence>MAPHSSSPEAGPSKTDAALKADLRGAALAARDALEPAARHEASARIVEALLALPELAEARLVGAFWPIRSEVDPRPAAEGLLARGQRVALPHVTPEGLIFREWRAGDALVAGRFGLSEPDPSLPPVEPDALIVPLAAFDGSGQRIGYGRGYYDGAISRLSRARPVLTVGVGFAVQRVDRVPAEPHDRPLQFVITESGVTRFDRKS</sequence>
<dbReference type="AlphaFoldDB" id="A0A1I4NY47"/>
<evidence type="ECO:0000256" key="2">
    <source>
        <dbReference type="ARBA" id="ARBA00022741"/>
    </source>
</evidence>
<keyword evidence="6" id="KW-0436">Ligase</keyword>
<evidence type="ECO:0000256" key="1">
    <source>
        <dbReference type="ARBA" id="ARBA00010638"/>
    </source>
</evidence>
<dbReference type="PIRSF" id="PIRSF006806">
    <property type="entry name" value="FTHF_cligase"/>
    <property type="match status" value="1"/>
</dbReference>
<dbReference type="InterPro" id="IPR002698">
    <property type="entry name" value="FTHF_cligase"/>
</dbReference>
<keyword evidence="5" id="KW-0460">Magnesium</keyword>
<dbReference type="GO" id="GO:0035999">
    <property type="term" value="P:tetrahydrofolate interconversion"/>
    <property type="evidence" value="ECO:0007669"/>
    <property type="project" value="TreeGrafter"/>
</dbReference>
<dbReference type="GO" id="GO:0005524">
    <property type="term" value="F:ATP binding"/>
    <property type="evidence" value="ECO:0007669"/>
    <property type="project" value="UniProtKB-KW"/>
</dbReference>
<dbReference type="OrthoDB" id="9801938at2"/>
<dbReference type="GO" id="GO:0030272">
    <property type="term" value="F:5-formyltetrahydrofolate cyclo-ligase activity"/>
    <property type="evidence" value="ECO:0007669"/>
    <property type="project" value="UniProtKB-EC"/>
</dbReference>
<comment type="similarity">
    <text evidence="1 5">Belongs to the 5-formyltetrahydrofolate cyclo-ligase family.</text>
</comment>
<feature type="binding site" evidence="4">
    <location>
        <position position="71"/>
    </location>
    <ligand>
        <name>substrate</name>
    </ligand>
</feature>
<dbReference type="InterPro" id="IPR024185">
    <property type="entry name" value="FTHF_cligase-like_sf"/>
</dbReference>
<dbReference type="SUPFAM" id="SSF100950">
    <property type="entry name" value="NagB/RpiA/CoA transferase-like"/>
    <property type="match status" value="1"/>
</dbReference>
<organism evidence="6 7">
    <name type="scientific">Methylobacterium pseudosasicola</name>
    <dbReference type="NCBI Taxonomy" id="582667"/>
    <lineage>
        <taxon>Bacteria</taxon>
        <taxon>Pseudomonadati</taxon>
        <taxon>Pseudomonadota</taxon>
        <taxon>Alphaproteobacteria</taxon>
        <taxon>Hyphomicrobiales</taxon>
        <taxon>Methylobacteriaceae</taxon>
        <taxon>Methylobacterium</taxon>
    </lineage>
</organism>
<keyword evidence="7" id="KW-1185">Reference proteome</keyword>
<accession>A0A1I4NY47</accession>
<dbReference type="Proteomes" id="UP000199048">
    <property type="component" value="Unassembled WGS sequence"/>
</dbReference>
<dbReference type="STRING" id="582667.SAMN05192568_102284"/>
<proteinExistence type="inferred from homology"/>
<keyword evidence="5" id="KW-0479">Metal-binding</keyword>
<dbReference type="GO" id="GO:0009396">
    <property type="term" value="P:folic acid-containing compound biosynthetic process"/>
    <property type="evidence" value="ECO:0007669"/>
    <property type="project" value="TreeGrafter"/>
</dbReference>
<dbReference type="EMBL" id="FOTK01000022">
    <property type="protein sequence ID" value="SFM20325.1"/>
    <property type="molecule type" value="Genomic_DNA"/>
</dbReference>
<comment type="cofactor">
    <cofactor evidence="5">
        <name>Mg(2+)</name>
        <dbReference type="ChEBI" id="CHEBI:18420"/>
    </cofactor>
</comment>
<dbReference type="InterPro" id="IPR037171">
    <property type="entry name" value="NagB/RpiA_transferase-like"/>
</dbReference>
<dbReference type="PANTHER" id="PTHR23407">
    <property type="entry name" value="ATPASE INHIBITOR/5-FORMYLTETRAHYDROFOLATE CYCLO-LIGASE"/>
    <property type="match status" value="1"/>
</dbReference>
<keyword evidence="3 4" id="KW-0067">ATP-binding</keyword>
<gene>
    <name evidence="6" type="ORF">SAMN05192568_102284</name>
</gene>
<reference evidence="7" key="1">
    <citation type="submission" date="2016-10" db="EMBL/GenBank/DDBJ databases">
        <authorList>
            <person name="Varghese N."/>
            <person name="Submissions S."/>
        </authorList>
    </citation>
    <scope>NUCLEOTIDE SEQUENCE [LARGE SCALE GENOMIC DNA]</scope>
    <source>
        <strain evidence="7">BL36</strain>
    </source>
</reference>
<evidence type="ECO:0000313" key="6">
    <source>
        <dbReference type="EMBL" id="SFM20325.1"/>
    </source>
</evidence>
<evidence type="ECO:0000256" key="5">
    <source>
        <dbReference type="RuleBase" id="RU361279"/>
    </source>
</evidence>
<feature type="binding site" evidence="4">
    <location>
        <begin position="20"/>
        <end position="24"/>
    </location>
    <ligand>
        <name>ATP</name>
        <dbReference type="ChEBI" id="CHEBI:30616"/>
    </ligand>
</feature>
<comment type="catalytic activity">
    <reaction evidence="5">
        <text>(6S)-5-formyl-5,6,7,8-tetrahydrofolate + ATP = (6R)-5,10-methenyltetrahydrofolate + ADP + phosphate</text>
        <dbReference type="Rhea" id="RHEA:10488"/>
        <dbReference type="ChEBI" id="CHEBI:30616"/>
        <dbReference type="ChEBI" id="CHEBI:43474"/>
        <dbReference type="ChEBI" id="CHEBI:57455"/>
        <dbReference type="ChEBI" id="CHEBI:57457"/>
        <dbReference type="ChEBI" id="CHEBI:456216"/>
        <dbReference type="EC" id="6.3.3.2"/>
    </reaction>
</comment>
<dbReference type="Pfam" id="PF01812">
    <property type="entry name" value="5-FTHF_cyc-lig"/>
    <property type="match status" value="1"/>
</dbReference>
<dbReference type="Gene3D" id="3.40.50.10420">
    <property type="entry name" value="NagB/RpiA/CoA transferase-like"/>
    <property type="match status" value="1"/>
</dbReference>
<name>A0A1I4NY47_9HYPH</name>
<dbReference type="PANTHER" id="PTHR23407:SF1">
    <property type="entry name" value="5-FORMYLTETRAHYDROFOLATE CYCLO-LIGASE"/>
    <property type="match status" value="1"/>
</dbReference>
<evidence type="ECO:0000256" key="4">
    <source>
        <dbReference type="PIRSR" id="PIRSR006806-1"/>
    </source>
</evidence>
<evidence type="ECO:0000313" key="7">
    <source>
        <dbReference type="Proteomes" id="UP000199048"/>
    </source>
</evidence>